<dbReference type="InterPro" id="IPR052922">
    <property type="entry name" value="Cytidylate_Kinase-2"/>
</dbReference>
<dbReference type="Pfam" id="PF13238">
    <property type="entry name" value="AAA_18"/>
    <property type="match status" value="1"/>
</dbReference>
<evidence type="ECO:0008006" key="3">
    <source>
        <dbReference type="Google" id="ProtNLM"/>
    </source>
</evidence>
<dbReference type="InterPro" id="IPR027417">
    <property type="entry name" value="P-loop_NTPase"/>
</dbReference>
<dbReference type="STRING" id="1080227.A8L45_20810"/>
<dbReference type="Proteomes" id="UP000094936">
    <property type="component" value="Unassembled WGS sequence"/>
</dbReference>
<dbReference type="PANTHER" id="PTHR37816">
    <property type="entry name" value="YALI0E33011P"/>
    <property type="match status" value="1"/>
</dbReference>
<organism evidence="1 2">
    <name type="scientific">Veronia pacifica</name>
    <dbReference type="NCBI Taxonomy" id="1080227"/>
    <lineage>
        <taxon>Bacteria</taxon>
        <taxon>Pseudomonadati</taxon>
        <taxon>Pseudomonadota</taxon>
        <taxon>Gammaproteobacteria</taxon>
        <taxon>Vibrionales</taxon>
        <taxon>Vibrionaceae</taxon>
        <taxon>Veronia</taxon>
    </lineage>
</organism>
<name>A0A1C3EAH1_9GAMM</name>
<dbReference type="SUPFAM" id="SSF52540">
    <property type="entry name" value="P-loop containing nucleoside triphosphate hydrolases"/>
    <property type="match status" value="1"/>
</dbReference>
<comment type="caution">
    <text evidence="1">The sequence shown here is derived from an EMBL/GenBank/DDBJ whole genome shotgun (WGS) entry which is preliminary data.</text>
</comment>
<dbReference type="RefSeq" id="WP_068905279.1">
    <property type="nucleotide sequence ID" value="NZ_JBHUIF010000017.1"/>
</dbReference>
<keyword evidence="2" id="KW-1185">Reference proteome</keyword>
<reference evidence="1 2" key="1">
    <citation type="submission" date="2016-05" db="EMBL/GenBank/DDBJ databases">
        <title>Genomic Taxonomy of the Vibrionaceae.</title>
        <authorList>
            <person name="Gomez-Gil B."/>
            <person name="Enciso-Ibarra J."/>
        </authorList>
    </citation>
    <scope>NUCLEOTIDE SEQUENCE [LARGE SCALE GENOMIC DNA]</scope>
    <source>
        <strain evidence="1 2">CAIM 1920</strain>
    </source>
</reference>
<accession>A0A1C3EAH1</accession>
<dbReference type="OrthoDB" id="5296079at2"/>
<evidence type="ECO:0000313" key="1">
    <source>
        <dbReference type="EMBL" id="ODA30245.1"/>
    </source>
</evidence>
<sequence length="168" mass="19026">MKIHITGNAGSGKTTLAKQLGQALNIPVQSLDGVVWKDGWVAASKEERALGEQKLVRQKQWIIEGVSKTARDSADYVIFLDVPRHICISRCIKRNLPYLFRSRPELPDNCPEILIIPRLFKIIWKFPELAKPNILQSMKYKKGVVFSKVVNVDELVAKIEADLSACWE</sequence>
<proteinExistence type="predicted"/>
<dbReference type="Gene3D" id="3.40.50.300">
    <property type="entry name" value="P-loop containing nucleotide triphosphate hydrolases"/>
    <property type="match status" value="1"/>
</dbReference>
<dbReference type="AlphaFoldDB" id="A0A1C3EAH1"/>
<protein>
    <recommendedName>
        <fullName evidence="3">AAA family ATPase</fullName>
    </recommendedName>
</protein>
<dbReference type="PANTHER" id="PTHR37816:SF3">
    <property type="entry name" value="MODULATES DNA TOPOLOGY"/>
    <property type="match status" value="1"/>
</dbReference>
<gene>
    <name evidence="1" type="ORF">A8L45_20810</name>
</gene>
<evidence type="ECO:0000313" key="2">
    <source>
        <dbReference type="Proteomes" id="UP000094936"/>
    </source>
</evidence>
<dbReference type="EMBL" id="LYBM01000056">
    <property type="protein sequence ID" value="ODA30245.1"/>
    <property type="molecule type" value="Genomic_DNA"/>
</dbReference>